<name>A0ABP8YAV3_9ACTN</name>
<dbReference type="PANTHER" id="PTHR46696:SF1">
    <property type="entry name" value="CYTOCHROME P450 YJIB-RELATED"/>
    <property type="match status" value="1"/>
</dbReference>
<sequence>MSTESDSHPADVLVDVERAPSTRADAPEIDLDIFREDNVGNPHPMWATMRELGSVVYLSASDTWVITRYDEARATLADWRTFSSASERVYGEEMAALLGETALTTDPPLHDKLRGVLSEKTAPRALKQLTEQVMAHADELVAEAVEAGSIEAMEKLCQRMPVDTVADLIGLPEEGREILLPGGERMLLTFSPHSDRLVPGMPSVEEFANYIVTMTNREVLRPDGWGTAILDAVDDGRIRQQDAVPLMSSYLIAGMGTTVHTLGFYLNNLAQNPAAWAALKADPTLINSGFEESVRVDGPAQMLYRAATRDVEVGEHVIPEGRRIIVSIGSANRDPRHYSNPDTFDIHRNPVDHLGLGYATHGCVGQGLARLEVKAVISALLRRVATLEPNGPVEHSSHVPGFAGITRLPISLTSV</sequence>
<dbReference type="Gene3D" id="1.10.630.10">
    <property type="entry name" value="Cytochrome P450"/>
    <property type="match status" value="1"/>
</dbReference>
<evidence type="ECO:0000313" key="3">
    <source>
        <dbReference type="Proteomes" id="UP001499882"/>
    </source>
</evidence>
<evidence type="ECO:0000313" key="2">
    <source>
        <dbReference type="EMBL" id="GAA4724231.1"/>
    </source>
</evidence>
<protein>
    <submittedName>
        <fullName evidence="2">Cytochrome P450</fullName>
    </submittedName>
</protein>
<keyword evidence="3" id="KW-1185">Reference proteome</keyword>
<reference evidence="3" key="1">
    <citation type="journal article" date="2019" name="Int. J. Syst. Evol. Microbiol.">
        <title>The Global Catalogue of Microorganisms (GCM) 10K type strain sequencing project: providing services to taxonomists for standard genome sequencing and annotation.</title>
        <authorList>
            <consortium name="The Broad Institute Genomics Platform"/>
            <consortium name="The Broad Institute Genome Sequencing Center for Infectious Disease"/>
            <person name="Wu L."/>
            <person name="Ma J."/>
        </authorList>
    </citation>
    <scope>NUCLEOTIDE SEQUENCE [LARGE SCALE GENOMIC DNA]</scope>
    <source>
        <strain evidence="3">JCM 18532</strain>
    </source>
</reference>
<dbReference type="EMBL" id="BAABKN010000004">
    <property type="protein sequence ID" value="GAA4724231.1"/>
    <property type="molecule type" value="Genomic_DNA"/>
</dbReference>
<gene>
    <name evidence="2" type="ORF">GCM10023350_03180</name>
</gene>
<dbReference type="PRINTS" id="PR00359">
    <property type="entry name" value="BP450"/>
</dbReference>
<dbReference type="Proteomes" id="UP001499882">
    <property type="component" value="Unassembled WGS sequence"/>
</dbReference>
<dbReference type="InterPro" id="IPR036396">
    <property type="entry name" value="Cyt_P450_sf"/>
</dbReference>
<comment type="similarity">
    <text evidence="1">Belongs to the cytochrome P450 family.</text>
</comment>
<accession>A0ABP8YAV3</accession>
<dbReference type="InterPro" id="IPR001128">
    <property type="entry name" value="Cyt_P450"/>
</dbReference>
<organism evidence="2 3">
    <name type="scientific">Nocardioides endophyticus</name>
    <dbReference type="NCBI Taxonomy" id="1353775"/>
    <lineage>
        <taxon>Bacteria</taxon>
        <taxon>Bacillati</taxon>
        <taxon>Actinomycetota</taxon>
        <taxon>Actinomycetes</taxon>
        <taxon>Propionibacteriales</taxon>
        <taxon>Nocardioidaceae</taxon>
        <taxon>Nocardioides</taxon>
    </lineage>
</organism>
<evidence type="ECO:0000256" key="1">
    <source>
        <dbReference type="ARBA" id="ARBA00010617"/>
    </source>
</evidence>
<proteinExistence type="inferred from homology"/>
<dbReference type="PANTHER" id="PTHR46696">
    <property type="entry name" value="P450, PUTATIVE (EUROFUNG)-RELATED"/>
    <property type="match status" value="1"/>
</dbReference>
<dbReference type="Pfam" id="PF00067">
    <property type="entry name" value="p450"/>
    <property type="match status" value="1"/>
</dbReference>
<dbReference type="InterPro" id="IPR002397">
    <property type="entry name" value="Cyt_P450_B"/>
</dbReference>
<dbReference type="SUPFAM" id="SSF48264">
    <property type="entry name" value="Cytochrome P450"/>
    <property type="match status" value="1"/>
</dbReference>
<comment type="caution">
    <text evidence="2">The sequence shown here is derived from an EMBL/GenBank/DDBJ whole genome shotgun (WGS) entry which is preliminary data.</text>
</comment>